<dbReference type="OMA" id="FQAFMIY"/>
<dbReference type="PANTHER" id="PTHR13130">
    <property type="entry name" value="34 KDA TRANSCRIPTIONAL CO-ACTIVATOR-RELATED"/>
    <property type="match status" value="1"/>
</dbReference>
<keyword evidence="5" id="KW-0539">Nucleus</keyword>
<dbReference type="EMBL" id="GG738849">
    <property type="protein sequence ID" value="EFC48937.1"/>
    <property type="molecule type" value="Genomic_DNA"/>
</dbReference>
<dbReference type="InterPro" id="IPR021627">
    <property type="entry name" value="Mediator_Med27"/>
</dbReference>
<dbReference type="AlphaFoldDB" id="D2V2Q5"/>
<proteinExistence type="inferred from homology"/>
<dbReference type="PANTHER" id="PTHR13130:SF4">
    <property type="entry name" value="MEDIATOR OF RNA POLYMERASE II TRANSCRIPTION SUBUNIT 27"/>
    <property type="match status" value="1"/>
</dbReference>
<accession>D2V2Q5</accession>
<protein>
    <submittedName>
        <fullName evidence="7">Predicted protein</fullName>
    </submittedName>
</protein>
<dbReference type="Pfam" id="PF11571">
    <property type="entry name" value="Med27"/>
    <property type="match status" value="1"/>
</dbReference>
<keyword evidence="8" id="KW-1185">Reference proteome</keyword>
<dbReference type="GO" id="GO:0016592">
    <property type="term" value="C:mediator complex"/>
    <property type="evidence" value="ECO:0007669"/>
    <property type="project" value="InterPro"/>
</dbReference>
<dbReference type="OrthoDB" id="10256788at2759"/>
<keyword evidence="3" id="KW-0805">Transcription regulation</keyword>
<feature type="region of interest" description="Disordered" evidence="6">
    <location>
        <begin position="355"/>
        <end position="380"/>
    </location>
</feature>
<dbReference type="GO" id="GO:0003713">
    <property type="term" value="F:transcription coactivator activity"/>
    <property type="evidence" value="ECO:0007669"/>
    <property type="project" value="TreeGrafter"/>
</dbReference>
<dbReference type="KEGG" id="ngr:NAEGRDRAFT_63081"/>
<dbReference type="GO" id="GO:0006357">
    <property type="term" value="P:regulation of transcription by RNA polymerase II"/>
    <property type="evidence" value="ECO:0007669"/>
    <property type="project" value="TreeGrafter"/>
</dbReference>
<dbReference type="GeneID" id="8849959"/>
<evidence type="ECO:0000313" key="8">
    <source>
        <dbReference type="Proteomes" id="UP000006671"/>
    </source>
</evidence>
<evidence type="ECO:0000256" key="4">
    <source>
        <dbReference type="ARBA" id="ARBA00023163"/>
    </source>
</evidence>
<name>D2V2Q5_NAEGR</name>
<comment type="subcellular location">
    <subcellularLocation>
        <location evidence="1">Nucleus</location>
    </subcellularLocation>
</comment>
<sequence length="380" mass="44087">MASHESADDVIEKVDEMIDLISKFRSSVHTIFTELNPHNRTLVSHQVSVPNIIKEENPEASHSEPTPYRTHISSCFQHASSYLAKLKDYQKVNLTSSKYSGLKTILNGSVDRQGVDKLKSKVDSTLQTLSKEIEKKRYVREDPGDLELFETPRKERMKTSPNSVIHKISKRDESSYKDPQELLSELKDKSGKFHNYFSIVDLLSIHKDDNHCSVFLRVTDIMIVNILFRDNMTPYEANAFSIHENVYETSISEHKIFRQVSKTFCQALDFYTTHPVYKAIPFQAFMIYLCLYRKLFMDKCSHKNCNCIMSPPHIMDLPYFRDFETGIAYHIQHIPVNRRVDLNLPFTSEYKQKEIKKNTETPSMNTPMSTSNQTPQVNEL</sequence>
<reference evidence="7 8" key="1">
    <citation type="journal article" date="2010" name="Cell">
        <title>The genome of Naegleria gruberi illuminates early eukaryotic versatility.</title>
        <authorList>
            <person name="Fritz-Laylin L.K."/>
            <person name="Prochnik S.E."/>
            <person name="Ginger M.L."/>
            <person name="Dacks J.B."/>
            <person name="Carpenter M.L."/>
            <person name="Field M.C."/>
            <person name="Kuo A."/>
            <person name="Paredez A."/>
            <person name="Chapman J."/>
            <person name="Pham J."/>
            <person name="Shu S."/>
            <person name="Neupane R."/>
            <person name="Cipriano M."/>
            <person name="Mancuso J."/>
            <person name="Tu H."/>
            <person name="Salamov A."/>
            <person name="Lindquist E."/>
            <person name="Shapiro H."/>
            <person name="Lucas S."/>
            <person name="Grigoriev I.V."/>
            <person name="Cande W.Z."/>
            <person name="Fulton C."/>
            <person name="Rokhsar D.S."/>
            <person name="Dawson S.C."/>
        </authorList>
    </citation>
    <scope>NUCLEOTIDE SEQUENCE [LARGE SCALE GENOMIC DNA]</scope>
    <source>
        <strain evidence="7 8">NEG-M</strain>
    </source>
</reference>
<dbReference type="Proteomes" id="UP000006671">
    <property type="component" value="Unassembled WGS sequence"/>
</dbReference>
<keyword evidence="4" id="KW-0804">Transcription</keyword>
<evidence type="ECO:0000313" key="7">
    <source>
        <dbReference type="EMBL" id="EFC48937.1"/>
    </source>
</evidence>
<dbReference type="RefSeq" id="XP_002681681.1">
    <property type="nucleotide sequence ID" value="XM_002681635.1"/>
</dbReference>
<organism evidence="8">
    <name type="scientific">Naegleria gruberi</name>
    <name type="common">Amoeba</name>
    <dbReference type="NCBI Taxonomy" id="5762"/>
    <lineage>
        <taxon>Eukaryota</taxon>
        <taxon>Discoba</taxon>
        <taxon>Heterolobosea</taxon>
        <taxon>Tetramitia</taxon>
        <taxon>Eutetramitia</taxon>
        <taxon>Vahlkampfiidae</taxon>
        <taxon>Naegleria</taxon>
    </lineage>
</organism>
<evidence type="ECO:0000256" key="1">
    <source>
        <dbReference type="ARBA" id="ARBA00004123"/>
    </source>
</evidence>
<evidence type="ECO:0000256" key="6">
    <source>
        <dbReference type="SAM" id="MobiDB-lite"/>
    </source>
</evidence>
<comment type="similarity">
    <text evidence="2">Belongs to the Mediator complex subunit 27 family.</text>
</comment>
<gene>
    <name evidence="7" type="ORF">NAEGRDRAFT_63081</name>
</gene>
<feature type="compositionally biased region" description="Polar residues" evidence="6">
    <location>
        <begin position="360"/>
        <end position="380"/>
    </location>
</feature>
<dbReference type="VEuPathDB" id="AmoebaDB:NAEGRDRAFT_63081"/>
<evidence type="ECO:0000256" key="2">
    <source>
        <dbReference type="ARBA" id="ARBA00008048"/>
    </source>
</evidence>
<evidence type="ECO:0000256" key="3">
    <source>
        <dbReference type="ARBA" id="ARBA00023015"/>
    </source>
</evidence>
<evidence type="ECO:0000256" key="5">
    <source>
        <dbReference type="ARBA" id="ARBA00023242"/>
    </source>
</evidence>
<dbReference type="InParanoid" id="D2V2Q5"/>